<evidence type="ECO:0000256" key="1">
    <source>
        <dbReference type="SAM" id="MobiDB-lite"/>
    </source>
</evidence>
<dbReference type="EMBL" id="QHJG01000009">
    <property type="protein sequence ID" value="PWY56298.1"/>
    <property type="molecule type" value="Genomic_DNA"/>
</dbReference>
<organism evidence="3 4">
    <name type="scientific">Legionella qingyii</name>
    <dbReference type="NCBI Taxonomy" id="2184757"/>
    <lineage>
        <taxon>Bacteria</taxon>
        <taxon>Pseudomonadati</taxon>
        <taxon>Pseudomonadota</taxon>
        <taxon>Gammaproteobacteria</taxon>
        <taxon>Legionellales</taxon>
        <taxon>Legionellaceae</taxon>
        <taxon>Legionella</taxon>
    </lineage>
</organism>
<accession>A0A317U508</accession>
<feature type="transmembrane region" description="Helical" evidence="2">
    <location>
        <begin position="53"/>
        <end position="72"/>
    </location>
</feature>
<gene>
    <name evidence="3" type="ORF">DGG96_07330</name>
</gene>
<reference evidence="3 4" key="1">
    <citation type="submission" date="2018-05" db="EMBL/GenBank/DDBJ databases">
        <title>Legionella qingyii sp.nov., whole genome shotgun sequence.</title>
        <authorList>
            <person name="Wu H."/>
            <person name="Zhu Q."/>
            <person name="Hu C."/>
        </authorList>
    </citation>
    <scope>NUCLEOTIDE SEQUENCE [LARGE SCALE GENOMIC DNA]</scope>
    <source>
        <strain evidence="3 4">HEB18</strain>
    </source>
</reference>
<keyword evidence="2" id="KW-1133">Transmembrane helix</keyword>
<feature type="region of interest" description="Disordered" evidence="1">
    <location>
        <begin position="1"/>
        <end position="28"/>
    </location>
</feature>
<keyword evidence="2" id="KW-0472">Membrane</keyword>
<keyword evidence="2" id="KW-0812">Transmembrane</keyword>
<evidence type="ECO:0000313" key="3">
    <source>
        <dbReference type="EMBL" id="PWY56298.1"/>
    </source>
</evidence>
<evidence type="ECO:0000256" key="2">
    <source>
        <dbReference type="SAM" id="Phobius"/>
    </source>
</evidence>
<comment type="caution">
    <text evidence="3">The sequence shown here is derived from an EMBL/GenBank/DDBJ whole genome shotgun (WGS) entry which is preliminary data.</text>
</comment>
<proteinExistence type="predicted"/>
<evidence type="ECO:0000313" key="4">
    <source>
        <dbReference type="Proteomes" id="UP000247152"/>
    </source>
</evidence>
<name>A0A317U508_9GAMM</name>
<dbReference type="Proteomes" id="UP000247152">
    <property type="component" value="Unassembled WGS sequence"/>
</dbReference>
<dbReference type="AlphaFoldDB" id="A0A317U508"/>
<sequence>MKFVETSQLPTITKTAKTPPAPEREEWDLNAKTNKPERSLSGLLVRYAEIDKTPLVGTFGVIYVFVAFLFFVSGQRDKNSNRIHVVKIKYSCKRF</sequence>
<protein>
    <submittedName>
        <fullName evidence="3">Uncharacterized protein</fullName>
    </submittedName>
</protein>